<keyword evidence="3" id="KW-0731">Sigma factor</keyword>
<feature type="domain" description="RNA polymerase sigma factor 70 region 4 type 2" evidence="7">
    <location>
        <begin position="104"/>
        <end position="155"/>
    </location>
</feature>
<dbReference type="GO" id="GO:0003677">
    <property type="term" value="F:DNA binding"/>
    <property type="evidence" value="ECO:0007669"/>
    <property type="project" value="InterPro"/>
</dbReference>
<dbReference type="InterPro" id="IPR046531">
    <property type="entry name" value="DUF6596"/>
</dbReference>
<dbReference type="Gene3D" id="1.10.10.10">
    <property type="entry name" value="Winged helix-like DNA-binding domain superfamily/Winged helix DNA-binding domain"/>
    <property type="match status" value="1"/>
</dbReference>
<dbReference type="GO" id="GO:0006352">
    <property type="term" value="P:DNA-templated transcription initiation"/>
    <property type="evidence" value="ECO:0007669"/>
    <property type="project" value="InterPro"/>
</dbReference>
<dbReference type="SUPFAM" id="SSF88659">
    <property type="entry name" value="Sigma3 and sigma4 domains of RNA polymerase sigma factors"/>
    <property type="match status" value="1"/>
</dbReference>
<feature type="domain" description="RNA polymerase sigma-70 region 2" evidence="6">
    <location>
        <begin position="8"/>
        <end position="72"/>
    </location>
</feature>
<dbReference type="InterPro" id="IPR013249">
    <property type="entry name" value="RNA_pol_sigma70_r4_t2"/>
</dbReference>
<evidence type="ECO:0000259" key="8">
    <source>
        <dbReference type="Pfam" id="PF20239"/>
    </source>
</evidence>
<evidence type="ECO:0000313" key="10">
    <source>
        <dbReference type="Proteomes" id="UP000518206"/>
    </source>
</evidence>
<sequence length="401" mass="43323">MTTDVEGLLRRCAPQALGAVARRHADFAAAEDAVQEALLAGAQQWPRDGVPDNPVGWLVRVAVRRLADEHREGAARRRREEAAAARDQRRPDGVEQHDDTLTVMLLCCHPALTPTAAIPLTLRAVGGLTTREIAAAFLVPEATMAQRISRAKATLRASDVPFAMPAPDDVPRRLTLVRHVLYLLFNEGYATSAGPDLLRVDVTGEAIRLARLLHAAVPDDAEVTGLLALLLLTEARRPARSGPHGELVPLAEQDRALWDRRLVVEGVRLATDALRAGRPGEHTLQACIAVLHDQAPSSEATDWPQVLALYDRLHALTGSPVVALHRAVALAMVHGPARGLAALDGVAERLGGGHRLHAVRAHLLELDGRPRDAVEAYRHAAAAATNLREREYLTLKAARLT</sequence>
<dbReference type="Gene3D" id="1.10.1740.10">
    <property type="match status" value="1"/>
</dbReference>
<reference evidence="9 10" key="2">
    <citation type="submission" date="2020-08" db="EMBL/GenBank/DDBJ databases">
        <authorList>
            <person name="Partida-Martinez L."/>
            <person name="Huntemann M."/>
            <person name="Clum A."/>
            <person name="Wang J."/>
            <person name="Palaniappan K."/>
            <person name="Ritter S."/>
            <person name="Chen I.-M."/>
            <person name="Stamatis D."/>
            <person name="Reddy T."/>
            <person name="O'Malley R."/>
            <person name="Daum C."/>
            <person name="Shapiro N."/>
            <person name="Ivanova N."/>
            <person name="Kyrpides N."/>
            <person name="Woyke T."/>
        </authorList>
    </citation>
    <scope>NUCLEOTIDE SEQUENCE [LARGE SCALE GENOMIC DNA]</scope>
    <source>
        <strain evidence="9 10">RAS26</strain>
    </source>
</reference>
<dbReference type="InterPro" id="IPR013324">
    <property type="entry name" value="RNA_pol_sigma_r3/r4-like"/>
</dbReference>
<evidence type="ECO:0000313" key="9">
    <source>
        <dbReference type="EMBL" id="MBB2922242.1"/>
    </source>
</evidence>
<organism evidence="9 10">
    <name type="scientific">Cellulomonas cellasea</name>
    <dbReference type="NCBI Taxonomy" id="43670"/>
    <lineage>
        <taxon>Bacteria</taxon>
        <taxon>Bacillati</taxon>
        <taxon>Actinomycetota</taxon>
        <taxon>Actinomycetes</taxon>
        <taxon>Micrococcales</taxon>
        <taxon>Cellulomonadaceae</taxon>
        <taxon>Cellulomonas</taxon>
    </lineage>
</organism>
<evidence type="ECO:0000256" key="4">
    <source>
        <dbReference type="ARBA" id="ARBA00023163"/>
    </source>
</evidence>
<protein>
    <submittedName>
        <fullName evidence="9">RNA polymerase sigma factor (Sigma-70 family)</fullName>
    </submittedName>
</protein>
<comment type="similarity">
    <text evidence="1">Belongs to the sigma-70 factor family. ECF subfamily.</text>
</comment>
<dbReference type="Pfam" id="PF20239">
    <property type="entry name" value="DUF6596"/>
    <property type="match status" value="1"/>
</dbReference>
<dbReference type="PANTHER" id="PTHR47756">
    <property type="entry name" value="BLL6612 PROTEIN-RELATED"/>
    <property type="match status" value="1"/>
</dbReference>
<dbReference type="InterPro" id="IPR013325">
    <property type="entry name" value="RNA_pol_sigma_r2"/>
</dbReference>
<keyword evidence="4" id="KW-0804">Transcription</keyword>
<feature type="region of interest" description="Disordered" evidence="5">
    <location>
        <begin position="70"/>
        <end position="95"/>
    </location>
</feature>
<dbReference type="RefSeq" id="WP_183295231.1">
    <property type="nucleotide sequence ID" value="NZ_JACHVX010000002.1"/>
</dbReference>
<dbReference type="PANTHER" id="PTHR47756:SF2">
    <property type="entry name" value="BLL6612 PROTEIN"/>
    <property type="match status" value="1"/>
</dbReference>
<dbReference type="Proteomes" id="UP000518206">
    <property type="component" value="Unassembled WGS sequence"/>
</dbReference>
<evidence type="ECO:0000259" key="6">
    <source>
        <dbReference type="Pfam" id="PF04542"/>
    </source>
</evidence>
<dbReference type="EMBL" id="JACHVX010000002">
    <property type="protein sequence ID" value="MBB2922242.1"/>
    <property type="molecule type" value="Genomic_DNA"/>
</dbReference>
<evidence type="ECO:0000256" key="2">
    <source>
        <dbReference type="ARBA" id="ARBA00023015"/>
    </source>
</evidence>
<gene>
    <name evidence="9" type="ORF">FHR80_001154</name>
</gene>
<keyword evidence="2" id="KW-0805">Transcription regulation</keyword>
<dbReference type="InterPro" id="IPR036388">
    <property type="entry name" value="WH-like_DNA-bd_sf"/>
</dbReference>
<dbReference type="GO" id="GO:0016987">
    <property type="term" value="F:sigma factor activity"/>
    <property type="evidence" value="ECO:0007669"/>
    <property type="project" value="UniProtKB-KW"/>
</dbReference>
<dbReference type="Pfam" id="PF04542">
    <property type="entry name" value="Sigma70_r2"/>
    <property type="match status" value="1"/>
</dbReference>
<evidence type="ECO:0000256" key="5">
    <source>
        <dbReference type="SAM" id="MobiDB-lite"/>
    </source>
</evidence>
<proteinExistence type="inferred from homology"/>
<evidence type="ECO:0000256" key="1">
    <source>
        <dbReference type="ARBA" id="ARBA00010641"/>
    </source>
</evidence>
<reference evidence="9 10" key="1">
    <citation type="submission" date="2020-08" db="EMBL/GenBank/DDBJ databases">
        <title>The Agave Microbiome: Exploring the role of microbial communities in plant adaptations to desert environments.</title>
        <authorList>
            <person name="Partida-Martinez L.P."/>
        </authorList>
    </citation>
    <scope>NUCLEOTIDE SEQUENCE [LARGE SCALE GENOMIC DNA]</scope>
    <source>
        <strain evidence="9 10">RAS26</strain>
    </source>
</reference>
<dbReference type="InterPro" id="IPR007627">
    <property type="entry name" value="RNA_pol_sigma70_r2"/>
</dbReference>
<dbReference type="Pfam" id="PF08281">
    <property type="entry name" value="Sigma70_r4_2"/>
    <property type="match status" value="1"/>
</dbReference>
<comment type="caution">
    <text evidence="9">The sequence shown here is derived from an EMBL/GenBank/DDBJ whole genome shotgun (WGS) entry which is preliminary data.</text>
</comment>
<name>A0A7W4UDK9_9CELL</name>
<feature type="domain" description="DUF6596" evidence="8">
    <location>
        <begin position="173"/>
        <end position="273"/>
    </location>
</feature>
<accession>A0A7W4UDK9</accession>
<evidence type="ECO:0000256" key="3">
    <source>
        <dbReference type="ARBA" id="ARBA00023082"/>
    </source>
</evidence>
<dbReference type="SUPFAM" id="SSF88946">
    <property type="entry name" value="Sigma2 domain of RNA polymerase sigma factors"/>
    <property type="match status" value="1"/>
</dbReference>
<dbReference type="AlphaFoldDB" id="A0A7W4UDK9"/>
<evidence type="ECO:0000259" key="7">
    <source>
        <dbReference type="Pfam" id="PF08281"/>
    </source>
</evidence>